<dbReference type="Pfam" id="PF00903">
    <property type="entry name" value="Glyoxalase"/>
    <property type="match status" value="1"/>
</dbReference>
<name>A0ABQ5XIF5_9GAMM</name>
<evidence type="ECO:0000313" key="3">
    <source>
        <dbReference type="Proteomes" id="UP001156627"/>
    </source>
</evidence>
<dbReference type="InterPro" id="IPR004360">
    <property type="entry name" value="Glyas_Fos-R_dOase_dom"/>
</dbReference>
<dbReference type="EMBL" id="BSOA01000050">
    <property type="protein sequence ID" value="GLQ90722.1"/>
    <property type="molecule type" value="Genomic_DNA"/>
</dbReference>
<gene>
    <name evidence="2" type="ORF">GCM10007898_42980</name>
</gene>
<dbReference type="Gene3D" id="3.10.180.10">
    <property type="entry name" value="2,3-Dihydroxybiphenyl 1,2-Dioxygenase, domain 1"/>
    <property type="match status" value="1"/>
</dbReference>
<dbReference type="GO" id="GO:0016740">
    <property type="term" value="F:transferase activity"/>
    <property type="evidence" value="ECO:0007669"/>
    <property type="project" value="UniProtKB-KW"/>
</dbReference>
<feature type="domain" description="VOC" evidence="1">
    <location>
        <begin position="3"/>
        <end position="124"/>
    </location>
</feature>
<sequence length="130" mass="14294">MVLLDHFILDVKDVEASIAFYTQILGFTHEGREGPFAVIRVNRQLVMLLSSRAPQTTEHYAFALPSQEFQVVITRIKAAGMAYGPSFNTVGSNTGPGDEAGARGLAATLYFHDPSGHLLEIRHYESDQSL</sequence>
<comment type="caution">
    <text evidence="2">The sequence shown here is derived from an EMBL/GenBank/DDBJ whole genome shotgun (WGS) entry which is preliminary data.</text>
</comment>
<organism evidence="2 3">
    <name type="scientific">Dyella flagellata</name>
    <dbReference type="NCBI Taxonomy" id="1867833"/>
    <lineage>
        <taxon>Bacteria</taxon>
        <taxon>Pseudomonadati</taxon>
        <taxon>Pseudomonadota</taxon>
        <taxon>Gammaproteobacteria</taxon>
        <taxon>Lysobacterales</taxon>
        <taxon>Rhodanobacteraceae</taxon>
        <taxon>Dyella</taxon>
    </lineage>
</organism>
<dbReference type="SUPFAM" id="SSF54593">
    <property type="entry name" value="Glyoxalase/Bleomycin resistance protein/Dihydroxybiphenyl dioxygenase"/>
    <property type="match status" value="1"/>
</dbReference>
<dbReference type="PROSITE" id="PS51819">
    <property type="entry name" value="VOC"/>
    <property type="match status" value="1"/>
</dbReference>
<dbReference type="Proteomes" id="UP001156627">
    <property type="component" value="Unassembled WGS sequence"/>
</dbReference>
<accession>A0ABQ5XIF5</accession>
<dbReference type="RefSeq" id="WP_284334138.1">
    <property type="nucleotide sequence ID" value="NZ_BSOA01000050.1"/>
</dbReference>
<keyword evidence="2" id="KW-0808">Transferase</keyword>
<evidence type="ECO:0000259" key="1">
    <source>
        <dbReference type="PROSITE" id="PS51819"/>
    </source>
</evidence>
<dbReference type="InterPro" id="IPR029068">
    <property type="entry name" value="Glyas_Bleomycin-R_OHBP_Dase"/>
</dbReference>
<protein>
    <submittedName>
        <fullName evidence="2">Cysteine transferase</fullName>
    </submittedName>
</protein>
<proteinExistence type="predicted"/>
<keyword evidence="3" id="KW-1185">Reference proteome</keyword>
<evidence type="ECO:0000313" key="2">
    <source>
        <dbReference type="EMBL" id="GLQ90722.1"/>
    </source>
</evidence>
<reference evidence="3" key="1">
    <citation type="journal article" date="2019" name="Int. J. Syst. Evol. Microbiol.">
        <title>The Global Catalogue of Microorganisms (GCM) 10K type strain sequencing project: providing services to taxonomists for standard genome sequencing and annotation.</title>
        <authorList>
            <consortium name="The Broad Institute Genomics Platform"/>
            <consortium name="The Broad Institute Genome Sequencing Center for Infectious Disease"/>
            <person name="Wu L."/>
            <person name="Ma J."/>
        </authorList>
    </citation>
    <scope>NUCLEOTIDE SEQUENCE [LARGE SCALE GENOMIC DNA]</scope>
    <source>
        <strain evidence="3">NBRC 111981</strain>
    </source>
</reference>
<dbReference type="InterPro" id="IPR037523">
    <property type="entry name" value="VOC_core"/>
</dbReference>